<reference evidence="1 2" key="1">
    <citation type="submission" date="2021-06" db="EMBL/GenBank/DDBJ databases">
        <title>Genome sequence of Babesia caballi.</title>
        <authorList>
            <person name="Yamagishi J."/>
            <person name="Kidaka T."/>
            <person name="Ochi A."/>
        </authorList>
    </citation>
    <scope>NUCLEOTIDE SEQUENCE [LARGE SCALE GENOMIC DNA]</scope>
    <source>
        <strain evidence="1">USDA-D6B2</strain>
    </source>
</reference>
<accession>A0AAV4LSJ1</accession>
<sequence>MRFDWRRLLFCAYRGALGAYRRRFSAPKARMRRKRRDAVLPRGGGGRLRGLWLGPAPGRRALAPLQLAYRVRPVTGEKLPRQRHIFLIEVAPCIRHVVEVLQGLRADLEIRPPLNCALEISDRLPSAVHRCAARPLQAAGRAIVVVRGEVGAWLGGGPLPADRVELRHGLSRGLAIFRSAVLSFIRDQLSQGVPV</sequence>
<gene>
    <name evidence="1" type="ORF">BcabD6B2_25530</name>
</gene>
<dbReference type="GeneID" id="94194599"/>
<protein>
    <submittedName>
        <fullName evidence="1">ATP-binding protein</fullName>
    </submittedName>
</protein>
<evidence type="ECO:0000313" key="1">
    <source>
        <dbReference type="EMBL" id="GIX63118.1"/>
    </source>
</evidence>
<dbReference type="RefSeq" id="XP_067715187.1">
    <property type="nucleotide sequence ID" value="XM_067859086.1"/>
</dbReference>
<proteinExistence type="predicted"/>
<keyword evidence="1" id="KW-0067">ATP-binding</keyword>
<keyword evidence="1" id="KW-0547">Nucleotide-binding</keyword>
<dbReference type="AlphaFoldDB" id="A0AAV4LSJ1"/>
<comment type="caution">
    <text evidence="1">The sequence shown here is derived from an EMBL/GenBank/DDBJ whole genome shotgun (WGS) entry which is preliminary data.</text>
</comment>
<evidence type="ECO:0000313" key="2">
    <source>
        <dbReference type="Proteomes" id="UP001497744"/>
    </source>
</evidence>
<keyword evidence="2" id="KW-1185">Reference proteome</keyword>
<organism evidence="1 2">
    <name type="scientific">Babesia caballi</name>
    <dbReference type="NCBI Taxonomy" id="5871"/>
    <lineage>
        <taxon>Eukaryota</taxon>
        <taxon>Sar</taxon>
        <taxon>Alveolata</taxon>
        <taxon>Apicomplexa</taxon>
        <taxon>Aconoidasida</taxon>
        <taxon>Piroplasmida</taxon>
        <taxon>Babesiidae</taxon>
        <taxon>Babesia</taxon>
    </lineage>
</organism>
<dbReference type="GO" id="GO:0005524">
    <property type="term" value="F:ATP binding"/>
    <property type="evidence" value="ECO:0007669"/>
    <property type="project" value="UniProtKB-KW"/>
</dbReference>
<name>A0AAV4LSJ1_BABCB</name>
<dbReference type="EMBL" id="BPLF01000002">
    <property type="protein sequence ID" value="GIX63118.1"/>
    <property type="molecule type" value="Genomic_DNA"/>
</dbReference>
<dbReference type="Proteomes" id="UP001497744">
    <property type="component" value="Unassembled WGS sequence"/>
</dbReference>